<dbReference type="HOGENOM" id="CLU_054790_0_0_1"/>
<dbReference type="AlphaFoldDB" id="A0A0C9W0A7"/>
<feature type="transmembrane region" description="Helical" evidence="6">
    <location>
        <begin position="174"/>
        <end position="197"/>
    </location>
</feature>
<evidence type="ECO:0000256" key="5">
    <source>
        <dbReference type="SAM" id="MobiDB-lite"/>
    </source>
</evidence>
<sequence length="367" mass="40919">MSEIPPLPTPDFSSTPVKDNSIVIFPGHLSRAFSYFTGKQTDPKEKVSSLPPLPPDYPKPSGSNQPARPRFEQSFEVGITRKFTRRWPRPQAVRHLSSISSSSTQFGDLVSIASEEPALTLERPTRWTTHKWVLLASIVMLIGYGAVVLVYSILVWFGVIQYAEVSYATDYDVLVLSTLAGSLLVFSSLVGITGTLLNSRPILAIYALLLWPAFTALLAVIYLAYRRVTFSLISTLDSSWTHHFNDATRLAIQNALHCCGYTSPLHSASPSLRCYARSPLPGCKGTLLHFERTKLIQVWQSVFALVPLHLYIMIAALLCANHVDKRFGKGIMPRNYWLSTEDVRREAERLGKKIKVAPPEKAFDRGA</sequence>
<feature type="transmembrane region" description="Helical" evidence="6">
    <location>
        <begin position="132"/>
        <end position="154"/>
    </location>
</feature>
<keyword evidence="3 6" id="KW-1133">Transmembrane helix</keyword>
<proteinExistence type="predicted"/>
<evidence type="ECO:0000256" key="1">
    <source>
        <dbReference type="ARBA" id="ARBA00004141"/>
    </source>
</evidence>
<dbReference type="InterPro" id="IPR008952">
    <property type="entry name" value="Tetraspanin_EC2_sf"/>
</dbReference>
<dbReference type="Proteomes" id="UP000053820">
    <property type="component" value="Unassembled WGS sequence"/>
</dbReference>
<evidence type="ECO:0000256" key="6">
    <source>
        <dbReference type="SAM" id="Phobius"/>
    </source>
</evidence>
<protein>
    <recommendedName>
        <fullName evidence="9">Tetraspanin Tsp2</fullName>
    </recommendedName>
</protein>
<gene>
    <name evidence="7" type="ORF">HYDPIDRAFT_101011</name>
</gene>
<organism evidence="7 8">
    <name type="scientific">Hydnomerulius pinastri MD-312</name>
    <dbReference type="NCBI Taxonomy" id="994086"/>
    <lineage>
        <taxon>Eukaryota</taxon>
        <taxon>Fungi</taxon>
        <taxon>Dikarya</taxon>
        <taxon>Basidiomycota</taxon>
        <taxon>Agaricomycotina</taxon>
        <taxon>Agaricomycetes</taxon>
        <taxon>Agaricomycetidae</taxon>
        <taxon>Boletales</taxon>
        <taxon>Boletales incertae sedis</taxon>
        <taxon>Leucogyrophana</taxon>
    </lineage>
</organism>
<evidence type="ECO:0000256" key="4">
    <source>
        <dbReference type="ARBA" id="ARBA00023136"/>
    </source>
</evidence>
<evidence type="ECO:0000313" key="8">
    <source>
        <dbReference type="Proteomes" id="UP000053820"/>
    </source>
</evidence>
<keyword evidence="2 6" id="KW-0812">Transmembrane</keyword>
<dbReference type="SUPFAM" id="SSF48652">
    <property type="entry name" value="Tetraspanin"/>
    <property type="match status" value="1"/>
</dbReference>
<dbReference type="GO" id="GO:0016020">
    <property type="term" value="C:membrane"/>
    <property type="evidence" value="ECO:0007669"/>
    <property type="project" value="UniProtKB-SubCell"/>
</dbReference>
<evidence type="ECO:0000313" key="7">
    <source>
        <dbReference type="EMBL" id="KIJ59258.1"/>
    </source>
</evidence>
<evidence type="ECO:0008006" key="9">
    <source>
        <dbReference type="Google" id="ProtNLM"/>
    </source>
</evidence>
<feature type="region of interest" description="Disordered" evidence="5">
    <location>
        <begin position="40"/>
        <end position="70"/>
    </location>
</feature>
<dbReference type="Pfam" id="PF00335">
    <property type="entry name" value="Tetraspanin"/>
    <property type="match status" value="1"/>
</dbReference>
<keyword evidence="8" id="KW-1185">Reference proteome</keyword>
<reference evidence="7 8" key="1">
    <citation type="submission" date="2014-04" db="EMBL/GenBank/DDBJ databases">
        <title>Evolutionary Origins and Diversification of the Mycorrhizal Mutualists.</title>
        <authorList>
            <consortium name="DOE Joint Genome Institute"/>
            <consortium name="Mycorrhizal Genomics Consortium"/>
            <person name="Kohler A."/>
            <person name="Kuo A."/>
            <person name="Nagy L.G."/>
            <person name="Floudas D."/>
            <person name="Copeland A."/>
            <person name="Barry K.W."/>
            <person name="Cichocki N."/>
            <person name="Veneault-Fourrey C."/>
            <person name="LaButti K."/>
            <person name="Lindquist E.A."/>
            <person name="Lipzen A."/>
            <person name="Lundell T."/>
            <person name="Morin E."/>
            <person name="Murat C."/>
            <person name="Riley R."/>
            <person name="Ohm R."/>
            <person name="Sun H."/>
            <person name="Tunlid A."/>
            <person name="Henrissat B."/>
            <person name="Grigoriev I.V."/>
            <person name="Hibbett D.S."/>
            <person name="Martin F."/>
        </authorList>
    </citation>
    <scope>NUCLEOTIDE SEQUENCE [LARGE SCALE GENOMIC DNA]</scope>
    <source>
        <strain evidence="7 8">MD-312</strain>
    </source>
</reference>
<name>A0A0C9W0A7_9AGAM</name>
<evidence type="ECO:0000256" key="2">
    <source>
        <dbReference type="ARBA" id="ARBA00022692"/>
    </source>
</evidence>
<evidence type="ECO:0000256" key="3">
    <source>
        <dbReference type="ARBA" id="ARBA00022989"/>
    </source>
</evidence>
<dbReference type="EMBL" id="KN839892">
    <property type="protein sequence ID" value="KIJ59258.1"/>
    <property type="molecule type" value="Genomic_DNA"/>
</dbReference>
<dbReference type="OrthoDB" id="2156690at2759"/>
<feature type="transmembrane region" description="Helical" evidence="6">
    <location>
        <begin position="204"/>
        <end position="225"/>
    </location>
</feature>
<dbReference type="InterPro" id="IPR018499">
    <property type="entry name" value="Tetraspanin/Peripherin"/>
</dbReference>
<feature type="transmembrane region" description="Helical" evidence="6">
    <location>
        <begin position="298"/>
        <end position="320"/>
    </location>
</feature>
<comment type="subcellular location">
    <subcellularLocation>
        <location evidence="1">Membrane</location>
        <topology evidence="1">Multi-pass membrane protein</topology>
    </subcellularLocation>
</comment>
<keyword evidence="4 6" id="KW-0472">Membrane</keyword>
<accession>A0A0C9W0A7</accession>